<gene>
    <name evidence="1" type="ORF">E4U13_001910</name>
</gene>
<keyword evidence="2" id="KW-1185">Reference proteome</keyword>
<evidence type="ECO:0000313" key="1">
    <source>
        <dbReference type="EMBL" id="KAG6122566.1"/>
    </source>
</evidence>
<comment type="caution">
    <text evidence="1">The sequence shown here is derived from an EMBL/GenBank/DDBJ whole genome shotgun (WGS) entry which is preliminary data.</text>
</comment>
<dbReference type="AlphaFoldDB" id="A0A9P7QBW0"/>
<reference evidence="1 2" key="1">
    <citation type="journal article" date="2020" name="bioRxiv">
        <title>Whole genome comparisons of ergot fungi reveals the divergence and evolution of species within the genus Claviceps are the result of varying mechanisms driving genome evolution and host range expansion.</title>
        <authorList>
            <person name="Wyka S.A."/>
            <person name="Mondo S.J."/>
            <person name="Liu M."/>
            <person name="Dettman J."/>
            <person name="Nalam V."/>
            <person name="Broders K.D."/>
        </authorList>
    </citation>
    <scope>NUCLEOTIDE SEQUENCE [LARGE SCALE GENOMIC DNA]</scope>
    <source>
        <strain evidence="1 2">LM576</strain>
    </source>
</reference>
<organism evidence="1 2">
    <name type="scientific">Claviceps humidiphila</name>
    <dbReference type="NCBI Taxonomy" id="1294629"/>
    <lineage>
        <taxon>Eukaryota</taxon>
        <taxon>Fungi</taxon>
        <taxon>Dikarya</taxon>
        <taxon>Ascomycota</taxon>
        <taxon>Pezizomycotina</taxon>
        <taxon>Sordariomycetes</taxon>
        <taxon>Hypocreomycetidae</taxon>
        <taxon>Hypocreales</taxon>
        <taxon>Clavicipitaceae</taxon>
        <taxon>Claviceps</taxon>
    </lineage>
</organism>
<proteinExistence type="predicted"/>
<evidence type="ECO:0000313" key="2">
    <source>
        <dbReference type="Proteomes" id="UP000732380"/>
    </source>
</evidence>
<dbReference type="Proteomes" id="UP000732380">
    <property type="component" value="Unassembled WGS sequence"/>
</dbReference>
<accession>A0A9P7QBW0</accession>
<dbReference type="EMBL" id="SRQM01000018">
    <property type="protein sequence ID" value="KAG6122566.1"/>
    <property type="molecule type" value="Genomic_DNA"/>
</dbReference>
<sequence length="205" mass="23526">MSATEVSPHPADETSSIDLSVGGSLVTNVQGAYMHNSSVQNYLARVSMPSSIMEHPVDDFWACLLFRYFNFQSDYLMEHAFPHWREVTQGRSHALAIRHIHYVEEGQPKEICLIGDKRVTEERDTHRWLDVVNQLVDCIETYPEETKYAIITIGHYVRFCEVRDNVPIALGYRDYSGQALHVENDEMMIDELLCFLGAMTEPLNV</sequence>
<name>A0A9P7QBW0_9HYPO</name>
<protein>
    <submittedName>
        <fullName evidence="1">Uncharacterized protein</fullName>
    </submittedName>
</protein>